<evidence type="ECO:0000259" key="5">
    <source>
        <dbReference type="Pfam" id="PF25151"/>
    </source>
</evidence>
<reference evidence="6" key="1">
    <citation type="submission" date="2014-05" db="EMBL/GenBank/DDBJ databases">
        <authorList>
            <person name="Chronopoulou M."/>
        </authorList>
    </citation>
    <scope>NUCLEOTIDE SEQUENCE</scope>
    <source>
        <tissue evidence="6">Whole organism</tissue>
    </source>
</reference>
<protein>
    <submittedName>
        <fullName evidence="6">Thyroid adenomaassociated protein homolog [Maylandia zebra]</fullName>
    </submittedName>
</protein>
<accession>A0A0K2TCU6</accession>
<name>A0A0K2TCU6_LEPSM</name>
<dbReference type="InterPro" id="IPR019442">
    <property type="entry name" value="THADA/TRM732_DUF2428"/>
</dbReference>
<dbReference type="InterPro" id="IPR051954">
    <property type="entry name" value="tRNA_methyltransferase_THADA"/>
</dbReference>
<sequence>MIRARYKDVSINAKLFRQSHITKGSELTSQDLENWLGNAFNDNLLLFLHKIRAVHEFLPELIQYLDKKMIHNLCDDVWSNEESDEELWAASLKTGITSINLDIFLKACSFKSLELALVAAAIRSQCTSSSQEEFPEPGTLAEAALISALSHRNQWNNDDLGMQTLIFDRIIMALKSSSFLFHNYDSLGVFLVHSNSLEFADKTLHMIEGMSSFSNVRGVQEKTLKTYEHAWNVLSKKDPEYSRRLNESRTYLTFKKSWKSKIKYGLLYVIHSRIRSIEDDCSESIKELSIGLIESLASNFLASLGSNLYSVLLKSMKAETWINEFLPLLINIFPNPDSVSIEYVKNLWIPSIVKILPLECANFLYSRLSQGESSPASISVQLCILKTQRMNGFLSDLNENIFDRLNEVKDHFDSHVRISCFSVICQKLKKGSPPSKKEFELFLSIIRDNLNIDSSSFRQKLVSHFTVMLLRVRDFCISSLKKNSLEEIIKYFMEGINNLEKYLVKHVYPSGNYQITITSLCLLEVLSQVFYESKGDIIKTSGVKSSEPLLIYVQKEYGFLNFHYQEKNRQILLRSLLHYMEDVRKIAKKILFRFPEPSNTERGLILKNAERLSNSPKISECESASDYYEILNAWRGDTANNKFFDAFLIKYNSLMDKFSCNGDYNVLQVVKEESSMHGILLALRKYSFIYEQEKITNLCLVRLVEALERSVQTMLRIMNPDNEEENPSFEKMGVSIQSYLEDEDEIPIEISGDHQLLLSCAWLNIKECALLSGFIVKSCHLVTHPEESEIFTLSQDLVDRCCKIVMTILRCCRHKGIMEGTNLAVEDIATRLLSEKSPWKEIPMNILEKVLKEIVFQSSSTTRRSAGIPMLLQGLVSSEAKLRRDSNLLETSIKKLLDIASSPTLTYESMDSSASHALHILKSLVNNSSISSGISPFLEKLFICCVNNFSSDSWGIRNASLQLFGALQPRLIGQKKLRDDDSEHNMVFAKDFFDQYPDLSEYILLQLQKPTQLSREALFDNQVLMPLLTLLSKLNNGEKDPYVLSKPYKKAFIPHLFSPVINIRKLVTRCMKRFSTDLENDFLELYILALQSNSANFLHSMSYLLEYLMELHPSSLIGKVFIQTFHLYPCFEIRSLLSKYIVKDFDIPWEEVSRIFIIYNSFTHYLIELSDINCLKKYGFLELDFSSEKYEESILEFMGAIEKNRTLIVTDSSLQKICIEYFKSDVKELRRMSSRVFSTLLPLKDVFKVLKSLLSHIKDVEDEILKETYLWTICNLALRLEYFEKDSLQRDLIKIFPYLSNPRNRLLMFSDENFLRYHPGYFSYAGSKEINQESLSLQEFDTICFSDEEKKCMLTQIHKLIQNSNFFLNMYSESNDTLLRVLSVMDSKIVSDLLHDLNSSNIKESNSEKVKNEGLIMQSMLCVKFLNANQNHKVLKYLADICQEVYFYSRGRISESYRWNSAKIACNFAAYILQLDLISQNNLFHSIWDLLSDECVEIRNQAIQFVSILTHQTFLPSLFKAKRIFLQFILLNLSKEYHGYSPFKEFFSISQCEIDLFNFSDVKQYLFESEDGLNVFLDRVDNYLIIRDEISNLENHDTVTLRKLDLKMIQSHSQMIHKCITFIQESPCHYKPFSKLWSNKLYPVIMKLVCVLSVIDDLTPDLQALYNILKGIVISS</sequence>
<evidence type="ECO:0000256" key="2">
    <source>
        <dbReference type="ARBA" id="ARBA00022694"/>
    </source>
</evidence>
<organism evidence="6">
    <name type="scientific">Lepeophtheirus salmonis</name>
    <name type="common">Salmon louse</name>
    <name type="synonym">Caligus salmonis</name>
    <dbReference type="NCBI Taxonomy" id="72036"/>
    <lineage>
        <taxon>Eukaryota</taxon>
        <taxon>Metazoa</taxon>
        <taxon>Ecdysozoa</taxon>
        <taxon>Arthropoda</taxon>
        <taxon>Crustacea</taxon>
        <taxon>Multicrustacea</taxon>
        <taxon>Hexanauplia</taxon>
        <taxon>Copepoda</taxon>
        <taxon>Siphonostomatoida</taxon>
        <taxon>Caligidae</taxon>
        <taxon>Lepeophtheirus</taxon>
    </lineage>
</organism>
<evidence type="ECO:0000313" key="6">
    <source>
        <dbReference type="EMBL" id="CDW23286.1"/>
    </source>
</evidence>
<feature type="domain" description="DUF2428" evidence="3">
    <location>
        <begin position="700"/>
        <end position="954"/>
    </location>
</feature>
<evidence type="ECO:0000259" key="3">
    <source>
        <dbReference type="Pfam" id="PF10350"/>
    </source>
</evidence>
<keyword evidence="2" id="KW-0819">tRNA processing</keyword>
<proteinExistence type="inferred from homology"/>
<dbReference type="SUPFAM" id="SSF48371">
    <property type="entry name" value="ARM repeat"/>
    <property type="match status" value="2"/>
</dbReference>
<evidence type="ECO:0000256" key="1">
    <source>
        <dbReference type="ARBA" id="ARBA00010409"/>
    </source>
</evidence>
<dbReference type="Pfam" id="PF25150">
    <property type="entry name" value="TPR_Trm732"/>
    <property type="match status" value="1"/>
</dbReference>
<dbReference type="Pfam" id="PF25151">
    <property type="entry name" value="TPR_Trm732_C"/>
    <property type="match status" value="1"/>
</dbReference>
<dbReference type="Pfam" id="PF10350">
    <property type="entry name" value="DUF2428"/>
    <property type="match status" value="1"/>
</dbReference>
<feature type="domain" description="tRNA (32-2'-O)-methyltransferase regulator THADA-like C-terminal TPR repeats region" evidence="5">
    <location>
        <begin position="957"/>
        <end position="1078"/>
    </location>
</feature>
<dbReference type="InterPro" id="IPR056842">
    <property type="entry name" value="THADA-like_TPR_C"/>
</dbReference>
<feature type="domain" description="tRNA (32-2'-O)-methyltransferase regulator THADA-like TPR repeats region" evidence="4">
    <location>
        <begin position="337"/>
        <end position="534"/>
    </location>
</feature>
<dbReference type="PANTHER" id="PTHR14387:SF0">
    <property type="entry name" value="DUF2428 DOMAIN-CONTAINING PROTEIN"/>
    <property type="match status" value="1"/>
</dbReference>
<comment type="similarity">
    <text evidence="1">Belongs to the THADA family.</text>
</comment>
<dbReference type="OrthoDB" id="6614653at2759"/>
<dbReference type="InterPro" id="IPR056843">
    <property type="entry name" value="THADA-like_TPR"/>
</dbReference>
<dbReference type="PANTHER" id="PTHR14387">
    <property type="entry name" value="THADA/DEATH RECEPTOR INTERACTING PROTEIN"/>
    <property type="match status" value="1"/>
</dbReference>
<dbReference type="GO" id="GO:0030488">
    <property type="term" value="P:tRNA methylation"/>
    <property type="evidence" value="ECO:0007669"/>
    <property type="project" value="TreeGrafter"/>
</dbReference>
<dbReference type="GO" id="GO:0005829">
    <property type="term" value="C:cytosol"/>
    <property type="evidence" value="ECO:0007669"/>
    <property type="project" value="TreeGrafter"/>
</dbReference>
<dbReference type="InterPro" id="IPR016024">
    <property type="entry name" value="ARM-type_fold"/>
</dbReference>
<evidence type="ECO:0000259" key="4">
    <source>
        <dbReference type="Pfam" id="PF25150"/>
    </source>
</evidence>
<dbReference type="EMBL" id="HACA01005925">
    <property type="protein sequence ID" value="CDW23286.1"/>
    <property type="molecule type" value="Transcribed_RNA"/>
</dbReference>